<name>A0A3B1DDW6_9ZZZZ</name>
<dbReference type="EMBL" id="UOGJ01000026">
    <property type="protein sequence ID" value="VAX35043.1"/>
    <property type="molecule type" value="Genomic_DNA"/>
</dbReference>
<reference evidence="5" key="1">
    <citation type="submission" date="2018-06" db="EMBL/GenBank/DDBJ databases">
        <authorList>
            <person name="Zhirakovskaya E."/>
        </authorList>
    </citation>
    <scope>NUCLEOTIDE SEQUENCE</scope>
</reference>
<dbReference type="NCBIfam" id="NF001140">
    <property type="entry name" value="PRK00147.1"/>
    <property type="match status" value="1"/>
</dbReference>
<dbReference type="GO" id="GO:0008616">
    <property type="term" value="P:tRNA queuosine(34) biosynthetic process"/>
    <property type="evidence" value="ECO:0007669"/>
    <property type="project" value="UniProtKB-KW"/>
</dbReference>
<dbReference type="Gene3D" id="3.40.1780.10">
    <property type="entry name" value="QueA-like"/>
    <property type="match status" value="1"/>
</dbReference>
<accession>A0A3B1DDW6</accession>
<evidence type="ECO:0000313" key="5">
    <source>
        <dbReference type="EMBL" id="VAX35043.1"/>
    </source>
</evidence>
<sequence>MKLEDFAYTLPEELIAQYPLKRRDQARLMIINRADGTIGHDTFNNLDQHLPEQSHIVLNNSKVIPARLFGRRETGGRVEIFVLKEVESGVYETLLRPAKKLKEGELVSIDGGSLVAEIIDKERRWVRFNKKNVLNYLEKVGHIPLPPYITRDDKAIDRKYYQTVFAQKPGSVASPTAGLHFTDRLLAKLKKNHAMDKVTLHVNYGTFKPVEEKDITQHQMHFEDYFITKTALAKIQKSRKMGRKVVAVGTTSCRVLETIAHNNTLTGSTNIFMYPGYDFKLTDCLITNFHLPHSTLLMLIYAFGGKKLMQHAYQEAIKEKYRFYSYGDGMLIL</sequence>
<evidence type="ECO:0000256" key="4">
    <source>
        <dbReference type="ARBA" id="ARBA00022785"/>
    </source>
</evidence>
<dbReference type="Gene3D" id="2.40.10.240">
    <property type="entry name" value="QueA-like"/>
    <property type="match status" value="1"/>
</dbReference>
<dbReference type="InterPro" id="IPR042118">
    <property type="entry name" value="QueA_dom1"/>
</dbReference>
<evidence type="ECO:0000256" key="3">
    <source>
        <dbReference type="ARBA" id="ARBA00022691"/>
    </source>
</evidence>
<evidence type="ECO:0000256" key="2">
    <source>
        <dbReference type="ARBA" id="ARBA00022679"/>
    </source>
</evidence>
<keyword evidence="5" id="KW-0413">Isomerase</keyword>
<dbReference type="SUPFAM" id="SSF111337">
    <property type="entry name" value="QueA-like"/>
    <property type="match status" value="1"/>
</dbReference>
<dbReference type="InterPro" id="IPR036100">
    <property type="entry name" value="QueA_sf"/>
</dbReference>
<protein>
    <submittedName>
        <fullName evidence="5">S-adenosylmethionine:tRNA ribosyltransferase-isomerase</fullName>
        <ecNumber evidence="5">2.4.99.17</ecNumber>
    </submittedName>
</protein>
<gene>
    <name evidence="5" type="ORF">MNBD_UNCLBAC01-184</name>
</gene>
<keyword evidence="4" id="KW-0671">Queuosine biosynthesis</keyword>
<keyword evidence="5" id="KW-0328">Glycosyltransferase</keyword>
<dbReference type="NCBIfam" id="TIGR00113">
    <property type="entry name" value="queA"/>
    <property type="match status" value="1"/>
</dbReference>
<dbReference type="AlphaFoldDB" id="A0A3B1DDW6"/>
<dbReference type="HAMAP" id="MF_00113">
    <property type="entry name" value="QueA"/>
    <property type="match status" value="1"/>
</dbReference>
<keyword evidence="3" id="KW-0949">S-adenosyl-L-methionine</keyword>
<dbReference type="InterPro" id="IPR042119">
    <property type="entry name" value="QueA_dom2"/>
</dbReference>
<dbReference type="PANTHER" id="PTHR30307">
    <property type="entry name" value="S-ADENOSYLMETHIONINE:TRNA RIBOSYLTRANSFERASE-ISOMERASE"/>
    <property type="match status" value="1"/>
</dbReference>
<dbReference type="PANTHER" id="PTHR30307:SF0">
    <property type="entry name" value="S-ADENOSYLMETHIONINE:TRNA RIBOSYLTRANSFERASE-ISOMERASE"/>
    <property type="match status" value="1"/>
</dbReference>
<dbReference type="InterPro" id="IPR003699">
    <property type="entry name" value="QueA"/>
</dbReference>
<dbReference type="FunFam" id="2.40.10.240:FF:000002">
    <property type="entry name" value="S-adenosylmethionine:tRNA ribosyltransferase-isomerase"/>
    <property type="match status" value="1"/>
</dbReference>
<evidence type="ECO:0000256" key="1">
    <source>
        <dbReference type="ARBA" id="ARBA00022490"/>
    </source>
</evidence>
<dbReference type="GO" id="GO:0051075">
    <property type="term" value="F:S-adenosylmethionine:tRNA ribosyltransferase-isomerase activity"/>
    <property type="evidence" value="ECO:0007669"/>
    <property type="project" value="UniProtKB-EC"/>
</dbReference>
<dbReference type="Pfam" id="PF02547">
    <property type="entry name" value="Queuosine_synth"/>
    <property type="match status" value="1"/>
</dbReference>
<organism evidence="5">
    <name type="scientific">hydrothermal vent metagenome</name>
    <dbReference type="NCBI Taxonomy" id="652676"/>
    <lineage>
        <taxon>unclassified sequences</taxon>
        <taxon>metagenomes</taxon>
        <taxon>ecological metagenomes</taxon>
    </lineage>
</organism>
<dbReference type="EC" id="2.4.99.17" evidence="5"/>
<keyword evidence="1" id="KW-0963">Cytoplasm</keyword>
<keyword evidence="2 5" id="KW-0808">Transferase</keyword>
<proteinExistence type="inferred from homology"/>